<evidence type="ECO:0000313" key="2">
    <source>
        <dbReference type="EMBL" id="EEG48286.1"/>
    </source>
</evidence>
<dbReference type="AlphaFoldDB" id="C0CPM5"/>
<dbReference type="Gene3D" id="1.10.260.40">
    <property type="entry name" value="lambda repressor-like DNA-binding domains"/>
    <property type="match status" value="1"/>
</dbReference>
<organism evidence="2 3">
    <name type="scientific">Blautia hydrogenotrophica (strain DSM 10507 / JCM 14656 / S5a33)</name>
    <name type="common">Ruminococcus hydrogenotrophicus</name>
    <dbReference type="NCBI Taxonomy" id="476272"/>
    <lineage>
        <taxon>Bacteria</taxon>
        <taxon>Bacillati</taxon>
        <taxon>Bacillota</taxon>
        <taxon>Clostridia</taxon>
        <taxon>Lachnospirales</taxon>
        <taxon>Lachnospiraceae</taxon>
        <taxon>Blautia</taxon>
    </lineage>
</organism>
<dbReference type="HOGENOM" id="CLU_066192_4_5_9"/>
<dbReference type="Pfam" id="PF01381">
    <property type="entry name" value="HTH_3"/>
    <property type="match status" value="1"/>
</dbReference>
<proteinExistence type="predicted"/>
<dbReference type="GO" id="GO:0003677">
    <property type="term" value="F:DNA binding"/>
    <property type="evidence" value="ECO:0007669"/>
    <property type="project" value="InterPro"/>
</dbReference>
<dbReference type="CDD" id="cd00093">
    <property type="entry name" value="HTH_XRE"/>
    <property type="match status" value="1"/>
</dbReference>
<comment type="caution">
    <text evidence="2">The sequence shown here is derived from an EMBL/GenBank/DDBJ whole genome shotgun (WGS) entry which is preliminary data.</text>
</comment>
<name>C0CPM5_BLAHS</name>
<dbReference type="EMBL" id="ACBZ01000156">
    <property type="protein sequence ID" value="EEG48286.1"/>
    <property type="molecule type" value="Genomic_DNA"/>
</dbReference>
<dbReference type="PROSITE" id="PS50943">
    <property type="entry name" value="HTH_CROC1"/>
    <property type="match status" value="1"/>
</dbReference>
<feature type="domain" description="HTH cro/C1-type" evidence="1">
    <location>
        <begin position="11"/>
        <end position="65"/>
    </location>
</feature>
<dbReference type="SMART" id="SM00530">
    <property type="entry name" value="HTH_XRE"/>
    <property type="match status" value="1"/>
</dbReference>
<dbReference type="eggNOG" id="COG1476">
    <property type="taxonomic scope" value="Bacteria"/>
</dbReference>
<reference evidence="2 3" key="2">
    <citation type="submission" date="2009-02" db="EMBL/GenBank/DDBJ databases">
        <title>Draft genome sequence of Blautia hydrogenotrophica DSM 10507 (Ruminococcus hydrogenotrophicus DSM 10507).</title>
        <authorList>
            <person name="Sudarsanam P."/>
            <person name="Ley R."/>
            <person name="Guruge J."/>
            <person name="Turnbaugh P.J."/>
            <person name="Mahowald M."/>
            <person name="Liep D."/>
            <person name="Gordon J."/>
        </authorList>
    </citation>
    <scope>NUCLEOTIDE SEQUENCE [LARGE SCALE GENOMIC DNA]</scope>
    <source>
        <strain evidence="3">DSM 10507 / JCM 14656 / S5a33</strain>
    </source>
</reference>
<dbReference type="SUPFAM" id="SSF47413">
    <property type="entry name" value="lambda repressor-like DNA-binding domains"/>
    <property type="match status" value="1"/>
</dbReference>
<evidence type="ECO:0000313" key="3">
    <source>
        <dbReference type="Proteomes" id="UP000003100"/>
    </source>
</evidence>
<keyword evidence="3" id="KW-1185">Reference proteome</keyword>
<protein>
    <recommendedName>
        <fullName evidence="1">HTH cro/C1-type domain-containing protein</fullName>
    </recommendedName>
</protein>
<gene>
    <name evidence="2" type="ORF">RUMHYD_02826</name>
</gene>
<evidence type="ECO:0000259" key="1">
    <source>
        <dbReference type="PROSITE" id="PS50943"/>
    </source>
</evidence>
<accession>C0CPM5</accession>
<dbReference type="Proteomes" id="UP000003100">
    <property type="component" value="Unassembled WGS sequence"/>
</dbReference>
<dbReference type="InterPro" id="IPR010982">
    <property type="entry name" value="Lambda_DNA-bd_dom_sf"/>
</dbReference>
<dbReference type="InterPro" id="IPR001387">
    <property type="entry name" value="Cro/C1-type_HTH"/>
</dbReference>
<dbReference type="PATRIC" id="fig|476272.21.peg.958"/>
<reference evidence="2 3" key="1">
    <citation type="submission" date="2009-01" db="EMBL/GenBank/DDBJ databases">
        <authorList>
            <person name="Fulton L."/>
            <person name="Clifton S."/>
            <person name="Fulton B."/>
            <person name="Xu J."/>
            <person name="Minx P."/>
            <person name="Pepin K.H."/>
            <person name="Johnson M."/>
            <person name="Bhonagiri V."/>
            <person name="Nash W.E."/>
            <person name="Mardis E.R."/>
            <person name="Wilson R.K."/>
        </authorList>
    </citation>
    <scope>NUCLEOTIDE SEQUENCE [LARGE SCALE GENOMIC DNA]</scope>
    <source>
        <strain evidence="3">DSM 10507 / JCM 14656 / S5a33</strain>
    </source>
</reference>
<sequence length="132" mass="15221">MKGAQNMYEVFEKLLQKFGVTTYQVSKATGISQSTFSNWKQRRNLISGDKAKIIADYFGVTVDYLMKGEDTETKYYLNEETAKVAQEIFENKELRVLFDAARDANPEDLRTTYDMLMALKRKEQNTDDDTGC</sequence>